<accession>A0ABN9M995</accession>
<dbReference type="InterPro" id="IPR028082">
    <property type="entry name" value="Peripla_BP_I"/>
</dbReference>
<feature type="transmembrane region" description="Helical" evidence="8">
    <location>
        <begin position="196"/>
        <end position="220"/>
    </location>
</feature>
<sequence length="427" mass="47935">MKKVRIKMNVGREIYFDENGDPPAVYDIVNWQLSPEGIIKQVKVGSYDTSASPGEVYTINSSILRWKNDDTQVPLSICSQRCPPGFWRAAKEGKPSCCFECIPCSLGEITNDTCIYQTKCKMGKAWGSFKCFKCPWDQWPNSEKSQCLPKDLDYLSYQEPLGTALAVISILSSLTPDIILRLFIMEKSTPVVKANNYSLSCLLLISLSLCFLCSLAFIGYPQAENCLFRQAIFGMVFGLCISCILAKTIIVVIAFMATKPNSNLRKWTKPWVCYVIVICGFMAQFLLSIIWISLAPPFPQYNAETKPGLIIVECNDGSPAAFWTMLGYLFLLATISFVVAFLARKLPDSFNEAQFITFSMLAFLSVWISYIPASISAQGKYVVAMEVFAILVSSWALVICMFFPKCFIIIFRPHLNTKENIMLKDKG</sequence>
<keyword evidence="5 8" id="KW-0472">Membrane</keyword>
<evidence type="ECO:0000313" key="11">
    <source>
        <dbReference type="Proteomes" id="UP001176940"/>
    </source>
</evidence>
<dbReference type="Pfam" id="PF00003">
    <property type="entry name" value="7tm_3"/>
    <property type="match status" value="1"/>
</dbReference>
<evidence type="ECO:0000256" key="5">
    <source>
        <dbReference type="ARBA" id="ARBA00023136"/>
    </source>
</evidence>
<feature type="domain" description="G-protein coupled receptors family 3 profile" evidence="9">
    <location>
        <begin position="161"/>
        <end position="425"/>
    </location>
</feature>
<comment type="subcellular location">
    <subcellularLocation>
        <location evidence="1">Membrane</location>
        <topology evidence="1">Multi-pass membrane protein</topology>
    </subcellularLocation>
</comment>
<dbReference type="SUPFAM" id="SSF53822">
    <property type="entry name" value="Periplasmic binding protein-like I"/>
    <property type="match status" value="1"/>
</dbReference>
<dbReference type="InterPro" id="IPR000337">
    <property type="entry name" value="GPCR_3"/>
</dbReference>
<feature type="transmembrane region" description="Helical" evidence="8">
    <location>
        <begin position="161"/>
        <end position="184"/>
    </location>
</feature>
<dbReference type="InterPro" id="IPR004073">
    <property type="entry name" value="GPCR_3_vmron_rcpt_2"/>
</dbReference>
<evidence type="ECO:0000256" key="6">
    <source>
        <dbReference type="ARBA" id="ARBA00023170"/>
    </source>
</evidence>
<dbReference type="InterPro" id="IPR000068">
    <property type="entry name" value="GPCR_3_Ca_sens_rcpt-rel"/>
</dbReference>
<comment type="caution">
    <text evidence="10">The sequence shown here is derived from an EMBL/GenBank/DDBJ whole genome shotgun (WGS) entry which is preliminary data.</text>
</comment>
<dbReference type="Proteomes" id="UP001176940">
    <property type="component" value="Unassembled WGS sequence"/>
</dbReference>
<evidence type="ECO:0000313" key="10">
    <source>
        <dbReference type="EMBL" id="CAJ0959964.1"/>
    </source>
</evidence>
<organism evidence="10 11">
    <name type="scientific">Ranitomeya imitator</name>
    <name type="common">mimic poison frog</name>
    <dbReference type="NCBI Taxonomy" id="111125"/>
    <lineage>
        <taxon>Eukaryota</taxon>
        <taxon>Metazoa</taxon>
        <taxon>Chordata</taxon>
        <taxon>Craniata</taxon>
        <taxon>Vertebrata</taxon>
        <taxon>Euteleostomi</taxon>
        <taxon>Amphibia</taxon>
        <taxon>Batrachia</taxon>
        <taxon>Anura</taxon>
        <taxon>Neobatrachia</taxon>
        <taxon>Hyloidea</taxon>
        <taxon>Dendrobatidae</taxon>
        <taxon>Dendrobatinae</taxon>
        <taxon>Ranitomeya</taxon>
    </lineage>
</organism>
<dbReference type="InterPro" id="IPR038550">
    <property type="entry name" value="GPCR_3_9-Cys_sf"/>
</dbReference>
<dbReference type="PROSITE" id="PS50259">
    <property type="entry name" value="G_PROTEIN_RECEP_F3_4"/>
    <property type="match status" value="1"/>
</dbReference>
<feature type="transmembrane region" description="Helical" evidence="8">
    <location>
        <begin position="232"/>
        <end position="258"/>
    </location>
</feature>
<keyword evidence="3" id="KW-0732">Signal</keyword>
<dbReference type="InterPro" id="IPR017978">
    <property type="entry name" value="GPCR_3_C"/>
</dbReference>
<keyword evidence="6" id="KW-0675">Receptor</keyword>
<feature type="transmembrane region" description="Helical" evidence="8">
    <location>
        <begin position="355"/>
        <end position="375"/>
    </location>
</feature>
<gene>
    <name evidence="10" type="ORF">RIMI_LOCUS17062420</name>
</gene>
<evidence type="ECO:0000259" key="9">
    <source>
        <dbReference type="PROSITE" id="PS50259"/>
    </source>
</evidence>
<dbReference type="PANTHER" id="PTHR24061">
    <property type="entry name" value="CALCIUM-SENSING RECEPTOR-RELATED"/>
    <property type="match status" value="1"/>
</dbReference>
<keyword evidence="2 8" id="KW-0812">Transmembrane</keyword>
<evidence type="ECO:0000256" key="2">
    <source>
        <dbReference type="ARBA" id="ARBA00022692"/>
    </source>
</evidence>
<protein>
    <recommendedName>
        <fullName evidence="9">G-protein coupled receptors family 3 profile domain-containing protein</fullName>
    </recommendedName>
</protein>
<dbReference type="EMBL" id="CAUEEQ010048942">
    <property type="protein sequence ID" value="CAJ0959964.1"/>
    <property type="molecule type" value="Genomic_DNA"/>
</dbReference>
<dbReference type="PRINTS" id="PR01535">
    <property type="entry name" value="VOMERONASL2R"/>
</dbReference>
<feature type="transmembrane region" description="Helical" evidence="8">
    <location>
        <begin position="387"/>
        <end position="411"/>
    </location>
</feature>
<reference evidence="10" key="1">
    <citation type="submission" date="2023-07" db="EMBL/GenBank/DDBJ databases">
        <authorList>
            <person name="Stuckert A."/>
        </authorList>
    </citation>
    <scope>NUCLEOTIDE SEQUENCE</scope>
</reference>
<dbReference type="PANTHER" id="PTHR24061:SF554">
    <property type="entry name" value="VOMERONASAL TYPE-2 RECEPTOR 26"/>
    <property type="match status" value="1"/>
</dbReference>
<keyword evidence="11" id="KW-1185">Reference proteome</keyword>
<evidence type="ECO:0000256" key="3">
    <source>
        <dbReference type="ARBA" id="ARBA00022729"/>
    </source>
</evidence>
<keyword evidence="4 8" id="KW-1133">Transmembrane helix</keyword>
<evidence type="ECO:0000256" key="7">
    <source>
        <dbReference type="ARBA" id="ARBA00023180"/>
    </source>
</evidence>
<dbReference type="Pfam" id="PF07562">
    <property type="entry name" value="NCD3G"/>
    <property type="match status" value="1"/>
</dbReference>
<dbReference type="PRINTS" id="PR00248">
    <property type="entry name" value="GPCRMGR"/>
</dbReference>
<name>A0ABN9M995_9NEOB</name>
<evidence type="ECO:0000256" key="4">
    <source>
        <dbReference type="ARBA" id="ARBA00022989"/>
    </source>
</evidence>
<feature type="transmembrane region" description="Helical" evidence="8">
    <location>
        <begin position="320"/>
        <end position="343"/>
    </location>
</feature>
<proteinExistence type="predicted"/>
<evidence type="ECO:0000256" key="8">
    <source>
        <dbReference type="SAM" id="Phobius"/>
    </source>
</evidence>
<dbReference type="InterPro" id="IPR011500">
    <property type="entry name" value="GPCR_3_9-Cys_dom"/>
</dbReference>
<dbReference type="Gene3D" id="2.10.50.30">
    <property type="entry name" value="GPCR, family 3, nine cysteines domain"/>
    <property type="match status" value="1"/>
</dbReference>
<dbReference type="Gene3D" id="3.40.50.2300">
    <property type="match status" value="1"/>
</dbReference>
<evidence type="ECO:0000256" key="1">
    <source>
        <dbReference type="ARBA" id="ARBA00004141"/>
    </source>
</evidence>
<feature type="transmembrane region" description="Helical" evidence="8">
    <location>
        <begin position="270"/>
        <end position="294"/>
    </location>
</feature>
<keyword evidence="7" id="KW-0325">Glycoprotein</keyword>